<gene>
    <name evidence="9" type="primary">gapA</name>
    <name evidence="9" type="ORF">DCP75_13585</name>
</gene>
<evidence type="ECO:0000259" key="8">
    <source>
        <dbReference type="SMART" id="SM00846"/>
    </source>
</evidence>
<evidence type="ECO:0000313" key="10">
    <source>
        <dbReference type="Proteomes" id="UP000259273"/>
    </source>
</evidence>
<evidence type="ECO:0000256" key="2">
    <source>
        <dbReference type="ARBA" id="ARBA00011881"/>
    </source>
</evidence>
<name>A0A3C1KQG4_9GAMM</name>
<dbReference type="Pfam" id="PF02800">
    <property type="entry name" value="Gp_dh_C"/>
    <property type="match status" value="1"/>
</dbReference>
<feature type="binding site" evidence="5">
    <location>
        <begin position="27"/>
        <end position="28"/>
    </location>
    <ligand>
        <name>NAD(+)</name>
        <dbReference type="ChEBI" id="CHEBI:57540"/>
    </ligand>
</feature>
<dbReference type="PIRSF" id="PIRSF000149">
    <property type="entry name" value="GAP_DH"/>
    <property type="match status" value="1"/>
</dbReference>
<keyword evidence="5" id="KW-0547">Nucleotide-binding</keyword>
<proteinExistence type="inferred from homology"/>
<comment type="caution">
    <text evidence="9">The sequence shown here is derived from an EMBL/GenBank/DDBJ whole genome shotgun (WGS) entry which is preliminary data.</text>
</comment>
<dbReference type="SUPFAM" id="SSF51735">
    <property type="entry name" value="NAD(P)-binding Rossmann-fold domains"/>
    <property type="match status" value="1"/>
</dbReference>
<evidence type="ECO:0000256" key="1">
    <source>
        <dbReference type="ARBA" id="ARBA00007406"/>
    </source>
</evidence>
<keyword evidence="3 9" id="KW-0560">Oxidoreductase</keyword>
<feature type="binding site" evidence="5">
    <location>
        <position position="334"/>
    </location>
    <ligand>
        <name>NAD(+)</name>
        <dbReference type="ChEBI" id="CHEBI:57540"/>
    </ligand>
</feature>
<dbReference type="SMART" id="SM00846">
    <property type="entry name" value="Gp_dh_N"/>
    <property type="match status" value="1"/>
</dbReference>
<evidence type="ECO:0000256" key="6">
    <source>
        <dbReference type="PIRSR" id="PIRSR000149-4"/>
    </source>
</evidence>
<dbReference type="GO" id="GO:0004365">
    <property type="term" value="F:glyceraldehyde-3-phosphate dehydrogenase (NAD+) (phosphorylating) activity"/>
    <property type="evidence" value="ECO:0007669"/>
    <property type="project" value="UniProtKB-EC"/>
</dbReference>
<sequence length="355" mass="38960">MRWSLRPKRCCWETEAVLRLAINGYGRIGRSILRALYEGRRREQLQIVAINELADARTVLHLTRYDSTHGRFALPLSGGVGELHIDGDRIALLSQPDVARLPWAEQGVDLVLECTGAFSDRATAELHLRGGAGRVLFSQPAQTDVDATVVFGVNHDTLQSAHRIVSAASCTTNGIVPVIDALHRALGVACGTITTIHSAMNDQPVLDAYHHTDLRKTRAASQSIIPVDTALARGIERILPELAGCFTAQALRVPTQNVSAMDLTVQVTRDTNEQDVNRILREAAASAYHGVLGFTTEPLASCDFNHDPRSSIVDASQTRVSGRRLVKVLTWFDNEWAYANRMLDVAAWWGGRDVD</sequence>
<dbReference type="STRING" id="1121937.GCA_000423125_02460"/>
<feature type="site" description="Activates thiol group during catalysis" evidence="6">
    <location>
        <position position="197"/>
    </location>
</feature>
<dbReference type="InterPro" id="IPR036291">
    <property type="entry name" value="NAD(P)-bd_dom_sf"/>
</dbReference>
<dbReference type="InterPro" id="IPR020831">
    <property type="entry name" value="GlycerAld/Erythrose_P_DH"/>
</dbReference>
<dbReference type="SUPFAM" id="SSF55347">
    <property type="entry name" value="Glyceraldehyde-3-phosphate dehydrogenase-like, C-terminal domain"/>
    <property type="match status" value="1"/>
</dbReference>
<dbReference type="FunFam" id="3.30.360.10:FF:000002">
    <property type="entry name" value="Glyceraldehyde-3-phosphate dehydrogenase"/>
    <property type="match status" value="1"/>
</dbReference>
<keyword evidence="5" id="KW-0520">NAD</keyword>
<dbReference type="PANTHER" id="PTHR43148">
    <property type="entry name" value="GLYCERALDEHYDE-3-PHOSPHATE DEHYDROGENASE 2"/>
    <property type="match status" value="1"/>
</dbReference>
<protein>
    <submittedName>
        <fullName evidence="9">Aldehyde dehydrogenase</fullName>
        <ecNumber evidence="9">1.2.1.12</ecNumber>
    </submittedName>
</protein>
<dbReference type="FunFam" id="3.40.50.720:FF:000001">
    <property type="entry name" value="Glyceraldehyde-3-phosphate dehydrogenase"/>
    <property type="match status" value="1"/>
</dbReference>
<dbReference type="AlphaFoldDB" id="A0A3C1KQG4"/>
<dbReference type="Gene3D" id="3.30.360.10">
    <property type="entry name" value="Dihydrodipicolinate Reductase, domain 2"/>
    <property type="match status" value="1"/>
</dbReference>
<dbReference type="InterPro" id="IPR020830">
    <property type="entry name" value="GlycerAld_3-P_DH_AS"/>
</dbReference>
<dbReference type="PROSITE" id="PS00071">
    <property type="entry name" value="GAPDH"/>
    <property type="match status" value="1"/>
</dbReference>
<feature type="active site" description="Nucleophile" evidence="4">
    <location>
        <position position="170"/>
    </location>
</feature>
<dbReference type="Proteomes" id="UP000259273">
    <property type="component" value="Unassembled WGS sequence"/>
</dbReference>
<feature type="binding site" evidence="5">
    <location>
        <position position="138"/>
    </location>
    <ligand>
        <name>NAD(+)</name>
        <dbReference type="ChEBI" id="CHEBI:57540"/>
    </ligand>
</feature>
<accession>A0A3C1KQG4</accession>
<evidence type="ECO:0000256" key="5">
    <source>
        <dbReference type="PIRSR" id="PIRSR000149-3"/>
    </source>
</evidence>
<dbReference type="PRINTS" id="PR00078">
    <property type="entry name" value="G3PDHDRGNASE"/>
</dbReference>
<comment type="similarity">
    <text evidence="1 7">Belongs to the glyceraldehyde-3-phosphate dehydrogenase family.</text>
</comment>
<evidence type="ECO:0000313" key="9">
    <source>
        <dbReference type="EMBL" id="HAN28728.1"/>
    </source>
</evidence>
<dbReference type="EMBL" id="DMND01000182">
    <property type="protein sequence ID" value="HAN28728.1"/>
    <property type="molecule type" value="Genomic_DNA"/>
</dbReference>
<evidence type="ECO:0000256" key="3">
    <source>
        <dbReference type="ARBA" id="ARBA00023002"/>
    </source>
</evidence>
<dbReference type="Pfam" id="PF00044">
    <property type="entry name" value="Gp_dh_N"/>
    <property type="match status" value="1"/>
</dbReference>
<dbReference type="InterPro" id="IPR020829">
    <property type="entry name" value="GlycerAld_3-P_DH_cat"/>
</dbReference>
<dbReference type="EC" id="1.2.1.12" evidence="9"/>
<dbReference type="GO" id="GO:0051287">
    <property type="term" value="F:NAD binding"/>
    <property type="evidence" value="ECO:0007669"/>
    <property type="project" value="InterPro"/>
</dbReference>
<dbReference type="InterPro" id="IPR020828">
    <property type="entry name" value="GlycerAld_3-P_DH_NAD(P)-bd"/>
</dbReference>
<organism evidence="9 10">
    <name type="scientific">Haliea salexigens</name>
    <dbReference type="NCBI Taxonomy" id="287487"/>
    <lineage>
        <taxon>Bacteria</taxon>
        <taxon>Pseudomonadati</taxon>
        <taxon>Pseudomonadota</taxon>
        <taxon>Gammaproteobacteria</taxon>
        <taxon>Cellvibrionales</taxon>
        <taxon>Halieaceae</taxon>
        <taxon>Haliea</taxon>
    </lineage>
</organism>
<evidence type="ECO:0000256" key="7">
    <source>
        <dbReference type="RuleBase" id="RU000397"/>
    </source>
</evidence>
<comment type="subunit">
    <text evidence="2">Homotetramer.</text>
</comment>
<reference evidence="9 10" key="1">
    <citation type="journal article" date="2018" name="Nat. Biotechnol.">
        <title>A standardized bacterial taxonomy based on genome phylogeny substantially revises the tree of life.</title>
        <authorList>
            <person name="Parks D.H."/>
            <person name="Chuvochina M."/>
            <person name="Waite D.W."/>
            <person name="Rinke C."/>
            <person name="Skarshewski A."/>
            <person name="Chaumeil P.A."/>
            <person name="Hugenholtz P."/>
        </authorList>
    </citation>
    <scope>NUCLEOTIDE SEQUENCE [LARGE SCALE GENOMIC DNA]</scope>
    <source>
        <strain evidence="9">UBA9158</strain>
    </source>
</reference>
<feature type="domain" description="Glyceraldehyde 3-phosphate dehydrogenase NAD(P) binding" evidence="8">
    <location>
        <begin position="18"/>
        <end position="170"/>
    </location>
</feature>
<dbReference type="CDD" id="cd17892">
    <property type="entry name" value="GAPDH_N_E4PDH"/>
    <property type="match status" value="1"/>
</dbReference>
<dbReference type="Gene3D" id="3.40.50.720">
    <property type="entry name" value="NAD(P)-binding Rossmann-like Domain"/>
    <property type="match status" value="1"/>
</dbReference>
<evidence type="ECO:0000256" key="4">
    <source>
        <dbReference type="PIRSR" id="PIRSR000149-1"/>
    </source>
</evidence>